<dbReference type="GO" id="GO:0045549">
    <property type="term" value="F:9-cis-epoxycarotenoid dioxygenase activity"/>
    <property type="evidence" value="ECO:0007669"/>
    <property type="project" value="UniProtKB-EC"/>
</dbReference>
<feature type="binding site" evidence="15">
    <location>
        <position position="338"/>
    </location>
    <ligand>
        <name>Fe cation</name>
        <dbReference type="ChEBI" id="CHEBI:24875"/>
        <note>catalytic</note>
    </ligand>
</feature>
<dbReference type="GO" id="GO:0016121">
    <property type="term" value="P:carotene catabolic process"/>
    <property type="evidence" value="ECO:0007669"/>
    <property type="project" value="TreeGrafter"/>
</dbReference>
<dbReference type="PANTHER" id="PTHR10543">
    <property type="entry name" value="BETA-CAROTENE DIOXYGENASE"/>
    <property type="match status" value="1"/>
</dbReference>
<keyword evidence="9" id="KW-0560">Oxidoreductase</keyword>
<keyword evidence="4" id="KW-0934">Plastid</keyword>
<evidence type="ECO:0000256" key="7">
    <source>
        <dbReference type="ARBA" id="ARBA00022946"/>
    </source>
</evidence>
<feature type="region of interest" description="Disordered" evidence="16">
    <location>
        <begin position="76"/>
        <end position="123"/>
    </location>
</feature>
<evidence type="ECO:0000256" key="10">
    <source>
        <dbReference type="ARBA" id="ARBA00023004"/>
    </source>
</evidence>
<name>A0AAV7DV24_ARIFI</name>
<dbReference type="GO" id="GO:0046872">
    <property type="term" value="F:metal ion binding"/>
    <property type="evidence" value="ECO:0007669"/>
    <property type="project" value="UniProtKB-KW"/>
</dbReference>
<reference evidence="17 18" key="1">
    <citation type="submission" date="2021-07" db="EMBL/GenBank/DDBJ databases">
        <title>The Aristolochia fimbriata genome: insights into angiosperm evolution, floral development and chemical biosynthesis.</title>
        <authorList>
            <person name="Jiao Y."/>
        </authorList>
    </citation>
    <scope>NUCLEOTIDE SEQUENCE [LARGE SCALE GENOMIC DNA]</scope>
    <source>
        <strain evidence="17">IBCAS-2021</strain>
        <tissue evidence="17">Leaf</tissue>
    </source>
</reference>
<keyword evidence="7" id="KW-0809">Transit peptide</keyword>
<dbReference type="InterPro" id="IPR004294">
    <property type="entry name" value="Carotenoid_Oase"/>
</dbReference>
<evidence type="ECO:0000256" key="5">
    <source>
        <dbReference type="ARBA" id="ARBA00022723"/>
    </source>
</evidence>
<organism evidence="17 18">
    <name type="scientific">Aristolochia fimbriata</name>
    <name type="common">White veined hardy Dutchman's pipe vine</name>
    <dbReference type="NCBI Taxonomy" id="158543"/>
    <lineage>
        <taxon>Eukaryota</taxon>
        <taxon>Viridiplantae</taxon>
        <taxon>Streptophyta</taxon>
        <taxon>Embryophyta</taxon>
        <taxon>Tracheophyta</taxon>
        <taxon>Spermatophyta</taxon>
        <taxon>Magnoliopsida</taxon>
        <taxon>Magnoliidae</taxon>
        <taxon>Piperales</taxon>
        <taxon>Aristolochiaceae</taxon>
        <taxon>Aristolochia</taxon>
    </lineage>
</organism>
<evidence type="ECO:0000256" key="6">
    <source>
        <dbReference type="ARBA" id="ARBA00022865"/>
    </source>
</evidence>
<keyword evidence="3" id="KW-0150">Chloroplast</keyword>
<comment type="catalytic activity">
    <reaction evidence="14">
        <text>a 9-cis-epoxycarotenoid + O2 = a 12'-apo-carotenal + 2-cis,4-trans-xanthoxin</text>
        <dbReference type="Rhea" id="RHEA:23328"/>
        <dbReference type="ChEBI" id="CHEBI:15379"/>
        <dbReference type="ChEBI" id="CHEBI:32304"/>
        <dbReference type="ChEBI" id="CHEBI:51972"/>
        <dbReference type="ChEBI" id="CHEBI:51973"/>
        <dbReference type="EC" id="1.13.11.51"/>
    </reaction>
</comment>
<feature type="binding site" evidence="15">
    <location>
        <position position="632"/>
    </location>
    <ligand>
        <name>Fe cation</name>
        <dbReference type="ChEBI" id="CHEBI:24875"/>
        <note>catalytic</note>
    </ligand>
</feature>
<feature type="compositionally biased region" description="Pro residues" evidence="16">
    <location>
        <begin position="81"/>
        <end position="97"/>
    </location>
</feature>
<keyword evidence="10 15" id="KW-0408">Iron</keyword>
<comment type="similarity">
    <text evidence="2">Belongs to the carotenoid oxygenase family.</text>
</comment>
<comment type="caution">
    <text evidence="17">The sequence shown here is derived from an EMBL/GenBank/DDBJ whole genome shotgun (WGS) entry which is preliminary data.</text>
</comment>
<evidence type="ECO:0000256" key="15">
    <source>
        <dbReference type="PIRSR" id="PIRSR604294-1"/>
    </source>
</evidence>
<keyword evidence="18" id="KW-1185">Reference proteome</keyword>
<evidence type="ECO:0000256" key="3">
    <source>
        <dbReference type="ARBA" id="ARBA00022528"/>
    </source>
</evidence>
<keyword evidence="8" id="KW-0223">Dioxygenase</keyword>
<keyword evidence="5 15" id="KW-0479">Metal-binding</keyword>
<dbReference type="GO" id="GO:0009688">
    <property type="term" value="P:abscisic acid biosynthetic process"/>
    <property type="evidence" value="ECO:0007669"/>
    <property type="project" value="UniProtKB-KW"/>
</dbReference>
<evidence type="ECO:0000256" key="1">
    <source>
        <dbReference type="ARBA" id="ARBA00004229"/>
    </source>
</evidence>
<evidence type="ECO:0000313" key="17">
    <source>
        <dbReference type="EMBL" id="KAG9439337.1"/>
    </source>
</evidence>
<keyword evidence="6" id="KW-0937">Abscisic acid biosynthesis</keyword>
<dbReference type="EMBL" id="JAINDJ010000008">
    <property type="protein sequence ID" value="KAG9439337.1"/>
    <property type="molecule type" value="Genomic_DNA"/>
</dbReference>
<dbReference type="AlphaFoldDB" id="A0AAV7DV24"/>
<comment type="catalytic activity">
    <reaction evidence="11">
        <text>9-cis-violaxanthin + O2 = (3S,5R,6S)-5,6-epoxy-3-hydroxy-5,6-dihydro-12'-apo-beta-caroten-12'-al + 2-cis,4-trans-xanthoxin</text>
        <dbReference type="Rhea" id="RHEA:16541"/>
        <dbReference type="ChEBI" id="CHEBI:15379"/>
        <dbReference type="ChEBI" id="CHEBI:32304"/>
        <dbReference type="ChEBI" id="CHEBI:34597"/>
        <dbReference type="ChEBI" id="CHEBI:35305"/>
        <dbReference type="EC" id="1.13.11.51"/>
    </reaction>
</comment>
<evidence type="ECO:0000256" key="9">
    <source>
        <dbReference type="ARBA" id="ARBA00023002"/>
    </source>
</evidence>
<feature type="binding site" evidence="15">
    <location>
        <position position="452"/>
    </location>
    <ligand>
        <name>Fe cation</name>
        <dbReference type="ChEBI" id="CHEBI:24875"/>
        <note>catalytic</note>
    </ligand>
</feature>
<protein>
    <recommendedName>
        <fullName evidence="13">9-cis-epoxycarotenoid dioxygenase</fullName>
        <ecNumber evidence="13">1.13.11.51</ecNumber>
    </recommendedName>
</protein>
<gene>
    <name evidence="17" type="ORF">H6P81_019502</name>
</gene>
<evidence type="ECO:0000256" key="16">
    <source>
        <dbReference type="SAM" id="MobiDB-lite"/>
    </source>
</evidence>
<dbReference type="PANTHER" id="PTHR10543:SF26">
    <property type="entry name" value="9-CIS-EPOXYCAROTENOID DIOXYGENASE NCED3, CHLOROPLASTIC"/>
    <property type="match status" value="1"/>
</dbReference>
<evidence type="ECO:0000256" key="2">
    <source>
        <dbReference type="ARBA" id="ARBA00006787"/>
    </source>
</evidence>
<evidence type="ECO:0000256" key="13">
    <source>
        <dbReference type="ARBA" id="ARBA00039007"/>
    </source>
</evidence>
<proteinExistence type="inferred from homology"/>
<evidence type="ECO:0000313" key="18">
    <source>
        <dbReference type="Proteomes" id="UP000825729"/>
    </source>
</evidence>
<comment type="subcellular location">
    <subcellularLocation>
        <location evidence="1">Plastid</location>
        <location evidence="1">Chloroplast</location>
    </subcellularLocation>
</comment>
<evidence type="ECO:0000256" key="14">
    <source>
        <dbReference type="ARBA" id="ARBA00048369"/>
    </source>
</evidence>
<evidence type="ECO:0000256" key="11">
    <source>
        <dbReference type="ARBA" id="ARBA00035929"/>
    </source>
</evidence>
<accession>A0AAV7DV24</accession>
<sequence length="645" mass="70869">MAAAAAISGTRCGSQLPNLPKVEPRDLGGQSKSNINIALKKPSLRCTGISTSKTTLIRCSLNSSVPVLRHPSSSKVVAPFIEPPPTTTTTAPHPPPTHRQEPPTTAPAPATKRAPAPHPRQYSPKWNLFQKAAAAGLDALEHAFISRMERRHPLPKTADPAVQISGNFAPVEEQPVKQNLPVWGRIPPWLDGVYVRNGANPLHEPVAGHHLFDGDGMVHAVRLHQGSASYACRFTETHRLVQERALGRAVFPKAIGELHGHSGIARLLLFYARGLVGLVNPEGGMGVANAGLVYFDGRLLAMSEDDLPYHVRVTPKGDLHTVGRYDFGGQLRSAMIAHPKLDPESGELFALGYDVIRKPHLRYFRFAPDGTKSPDVEIPVEGPTMMHDFAITEKFVVIPDQQVVFKLGEMLTGGSPVVYDKKKTARFGVLPKHAPDASSIAWVDVPDCFCFHLWNAWEEEDGNVVVVLGSCMTPADSIFNESDENLRSVLTEIRLDLRTGKSTRRPVIDPNHHCHLNLEAGMVNRNRLGRKTRFAYLAIAEPWPKVSGFAKVDLSTGKVEKFLYGDGCYGGEPYFVSRDPSSEYCSREDDGYVLTFMHDEKTGNSKLLIVNAHDMMLEASVKLPSRVPYGFHGTFITSRDLDKQA</sequence>
<feature type="region of interest" description="Disordered" evidence="16">
    <location>
        <begin position="1"/>
        <end position="30"/>
    </location>
</feature>
<evidence type="ECO:0000256" key="8">
    <source>
        <dbReference type="ARBA" id="ARBA00022964"/>
    </source>
</evidence>
<dbReference type="Proteomes" id="UP000825729">
    <property type="component" value="Unassembled WGS sequence"/>
</dbReference>
<dbReference type="Pfam" id="PF03055">
    <property type="entry name" value="RPE65"/>
    <property type="match status" value="1"/>
</dbReference>
<dbReference type="EC" id="1.13.11.51" evidence="13"/>
<comment type="catalytic activity">
    <reaction evidence="12">
        <text>9'-cis-neoxanthin + O2 = (3S,5R,6R)-3,5-dihydroxy-6,7-didehydro-5,6-dihydro-12'-apo-beta-caroten-12'-al + 2-cis,4-trans-xanthoxin</text>
        <dbReference type="Rhea" id="RHEA:19677"/>
        <dbReference type="ChEBI" id="CHEBI:15379"/>
        <dbReference type="ChEBI" id="CHEBI:32304"/>
        <dbReference type="ChEBI" id="CHEBI:34596"/>
        <dbReference type="ChEBI" id="CHEBI:35306"/>
        <dbReference type="EC" id="1.13.11.51"/>
    </reaction>
</comment>
<feature type="binding site" evidence="15">
    <location>
        <position position="387"/>
    </location>
    <ligand>
        <name>Fe cation</name>
        <dbReference type="ChEBI" id="CHEBI:24875"/>
        <note>catalytic</note>
    </ligand>
</feature>
<evidence type="ECO:0000256" key="12">
    <source>
        <dbReference type="ARBA" id="ARBA00036784"/>
    </source>
</evidence>
<evidence type="ECO:0000256" key="4">
    <source>
        <dbReference type="ARBA" id="ARBA00022640"/>
    </source>
</evidence>
<comment type="cofactor">
    <cofactor evidence="15">
        <name>Fe(2+)</name>
        <dbReference type="ChEBI" id="CHEBI:29033"/>
    </cofactor>
    <text evidence="15">Binds 1 Fe(2+) ion per subunit.</text>
</comment>
<dbReference type="GO" id="GO:0009570">
    <property type="term" value="C:chloroplast stroma"/>
    <property type="evidence" value="ECO:0007669"/>
    <property type="project" value="TreeGrafter"/>
</dbReference>